<evidence type="ECO:0000313" key="2">
    <source>
        <dbReference type="EMBL" id="GGO80759.1"/>
    </source>
</evidence>
<dbReference type="SUPFAM" id="SSF53850">
    <property type="entry name" value="Periplasmic binding protein-like II"/>
    <property type="match status" value="1"/>
</dbReference>
<dbReference type="Pfam" id="PF00496">
    <property type="entry name" value="SBP_bac_5"/>
    <property type="match status" value="1"/>
</dbReference>
<organism evidence="2 3">
    <name type="scientific">Marinobacterium nitratireducens</name>
    <dbReference type="NCBI Taxonomy" id="518897"/>
    <lineage>
        <taxon>Bacteria</taxon>
        <taxon>Pseudomonadati</taxon>
        <taxon>Pseudomonadota</taxon>
        <taxon>Gammaproteobacteria</taxon>
        <taxon>Oceanospirillales</taxon>
        <taxon>Oceanospirillaceae</taxon>
        <taxon>Marinobacterium</taxon>
    </lineage>
</organism>
<dbReference type="PIRSF" id="PIRSF002741">
    <property type="entry name" value="MppA"/>
    <property type="match status" value="1"/>
</dbReference>
<dbReference type="InterPro" id="IPR000914">
    <property type="entry name" value="SBP_5_dom"/>
</dbReference>
<dbReference type="InterPro" id="IPR039424">
    <property type="entry name" value="SBP_5"/>
</dbReference>
<dbReference type="AlphaFoldDB" id="A0A918DSX4"/>
<dbReference type="PANTHER" id="PTHR30290:SF83">
    <property type="entry name" value="ABC TRANSPORTER SUBSTRATE-BINDING PROTEIN"/>
    <property type="match status" value="1"/>
</dbReference>
<dbReference type="GO" id="GO:0030288">
    <property type="term" value="C:outer membrane-bounded periplasmic space"/>
    <property type="evidence" value="ECO:0007669"/>
    <property type="project" value="UniProtKB-ARBA"/>
</dbReference>
<feature type="domain" description="Solute-binding protein family 5" evidence="1">
    <location>
        <begin position="37"/>
        <end position="393"/>
    </location>
</feature>
<dbReference type="Gene3D" id="3.40.190.10">
    <property type="entry name" value="Periplasmic binding protein-like II"/>
    <property type="match status" value="1"/>
</dbReference>
<dbReference type="CDD" id="cd08490">
    <property type="entry name" value="PBP2_NikA_DppA_OppA_like_3"/>
    <property type="match status" value="1"/>
</dbReference>
<dbReference type="GO" id="GO:0043190">
    <property type="term" value="C:ATP-binding cassette (ABC) transporter complex"/>
    <property type="evidence" value="ECO:0007669"/>
    <property type="project" value="InterPro"/>
</dbReference>
<gene>
    <name evidence="2" type="ORF">GCM10011348_18170</name>
</gene>
<comment type="caution">
    <text evidence="2">The sequence shown here is derived from an EMBL/GenBank/DDBJ whole genome shotgun (WGS) entry which is preliminary data.</text>
</comment>
<dbReference type="GO" id="GO:0015833">
    <property type="term" value="P:peptide transport"/>
    <property type="evidence" value="ECO:0007669"/>
    <property type="project" value="TreeGrafter"/>
</dbReference>
<dbReference type="Gene3D" id="3.10.105.10">
    <property type="entry name" value="Dipeptide-binding Protein, Domain 3"/>
    <property type="match status" value="1"/>
</dbReference>
<protein>
    <submittedName>
        <fullName evidence="2">ABC transporter substrate-binding protein</fullName>
    </submittedName>
</protein>
<evidence type="ECO:0000259" key="1">
    <source>
        <dbReference type="Pfam" id="PF00496"/>
    </source>
</evidence>
<reference evidence="2 3" key="1">
    <citation type="journal article" date="2014" name="Int. J. Syst. Evol. Microbiol.">
        <title>Complete genome sequence of Corynebacterium casei LMG S-19264T (=DSM 44701T), isolated from a smear-ripened cheese.</title>
        <authorList>
            <consortium name="US DOE Joint Genome Institute (JGI-PGF)"/>
            <person name="Walter F."/>
            <person name="Albersmeier A."/>
            <person name="Kalinowski J."/>
            <person name="Ruckert C."/>
        </authorList>
    </citation>
    <scope>NUCLEOTIDE SEQUENCE [LARGE SCALE GENOMIC DNA]</scope>
    <source>
        <strain evidence="2 3">CGMCC 1.7286</strain>
    </source>
</reference>
<keyword evidence="3" id="KW-1185">Reference proteome</keyword>
<dbReference type="PANTHER" id="PTHR30290">
    <property type="entry name" value="PERIPLASMIC BINDING COMPONENT OF ABC TRANSPORTER"/>
    <property type="match status" value="1"/>
</dbReference>
<sequence length="475" mass="51503">MVAPFEIKGPDPVLSGTVFQRMGVAETLIDAGLDGRLRPGLALNWTVSADGLVWTFPIRPDVRFHDGSALTAEAAVRALRVARTKPGLLEKAPIRSIEAAGGAVVVRLFEPLAVLPAFLSEYRAQILAPASYDDDGRVRELIGTGPYRLTSLTPPLSLEVERFDGYWGAPARIGRASYRAVGRAESRALLAESGDADLVFNLDPASSARLAAGTAVEVLSAPIPRSLIVKLNAAHPYLADSRARQALSLAIDRDGLSAAVLRYEATANQLLPPSVPLWHDADAAAPAHDPKAARALLEELGWKAGEDGILTRDGERFSLELTTYPDRPELPLVAAVLEQLWRQVGVEVKIHSTNSSAIPEGHQNGTLELALFARNFALVPDPVGTLLQDYAPTGDWGAMGWRHDRFESLIRGLARGDGGAEARLESLRILQRELPVIPVAWYRQTAAVSNRLSGARLDPFERDFGLDSLRWKDER</sequence>
<dbReference type="GO" id="GO:1904680">
    <property type="term" value="F:peptide transmembrane transporter activity"/>
    <property type="evidence" value="ECO:0007669"/>
    <property type="project" value="TreeGrafter"/>
</dbReference>
<accession>A0A918DSX4</accession>
<dbReference type="InterPro" id="IPR030678">
    <property type="entry name" value="Peptide/Ni-bd"/>
</dbReference>
<evidence type="ECO:0000313" key="3">
    <source>
        <dbReference type="Proteomes" id="UP000599578"/>
    </source>
</evidence>
<proteinExistence type="predicted"/>
<dbReference type="Proteomes" id="UP000599578">
    <property type="component" value="Unassembled WGS sequence"/>
</dbReference>
<dbReference type="EMBL" id="BMLT01000004">
    <property type="protein sequence ID" value="GGO80759.1"/>
    <property type="molecule type" value="Genomic_DNA"/>
</dbReference>
<name>A0A918DSX4_9GAMM</name>